<organism evidence="1 2">
    <name type="scientific">Microbacterium deminutum</name>
    <dbReference type="NCBI Taxonomy" id="344164"/>
    <lineage>
        <taxon>Bacteria</taxon>
        <taxon>Bacillati</taxon>
        <taxon>Actinomycetota</taxon>
        <taxon>Actinomycetes</taxon>
        <taxon>Micrococcales</taxon>
        <taxon>Microbacteriaceae</taxon>
        <taxon>Microbacterium</taxon>
    </lineage>
</organism>
<accession>A0ABN2RCA4</accession>
<comment type="caution">
    <text evidence="1">The sequence shown here is derived from an EMBL/GenBank/DDBJ whole genome shotgun (WGS) entry which is preliminary data.</text>
</comment>
<sequence>MEVEIAEERILLLADRFSLDHAEGRAWSRRADAFGTGAKLGGFLNRPTSEDYECVYRERRLQPFWRLHVTTVASYERTRSYAIPVSSNVRSVQVAEQSIPADQGRIVLSGLESCRDETARGFVYDGLTRAENPALSVYDSFASSIANAETLAAEATSGTVVVPPDAKASMLVREVMAGAIGRIDADRVLEERVTVDVVDLVYRPVYAFRYRHAGKEAVIEFDGLTGSIRPDGATFEQYLGKILEPKFLLDVGVEAVNIFVPGTQLVRIVVEHGVKHLAPPQKPDA</sequence>
<reference evidence="1 2" key="1">
    <citation type="journal article" date="2019" name="Int. J. Syst. Evol. Microbiol.">
        <title>The Global Catalogue of Microorganisms (GCM) 10K type strain sequencing project: providing services to taxonomists for standard genome sequencing and annotation.</title>
        <authorList>
            <consortium name="The Broad Institute Genomics Platform"/>
            <consortium name="The Broad Institute Genome Sequencing Center for Infectious Disease"/>
            <person name="Wu L."/>
            <person name="Ma J."/>
        </authorList>
    </citation>
    <scope>NUCLEOTIDE SEQUENCE [LARGE SCALE GENOMIC DNA]</scope>
    <source>
        <strain evidence="1 2">JCM 14901</strain>
    </source>
</reference>
<evidence type="ECO:0000313" key="2">
    <source>
        <dbReference type="Proteomes" id="UP001499933"/>
    </source>
</evidence>
<keyword evidence="2" id="KW-1185">Reference proteome</keyword>
<dbReference type="Proteomes" id="UP001499933">
    <property type="component" value="Unassembled WGS sequence"/>
</dbReference>
<evidence type="ECO:0000313" key="1">
    <source>
        <dbReference type="EMBL" id="GAA1966933.1"/>
    </source>
</evidence>
<protein>
    <submittedName>
        <fullName evidence="1">Uncharacterized protein</fullName>
    </submittedName>
</protein>
<gene>
    <name evidence="1" type="ORF">GCM10009776_32460</name>
</gene>
<name>A0ABN2RCA4_9MICO</name>
<dbReference type="EMBL" id="BAAAOG010000008">
    <property type="protein sequence ID" value="GAA1966933.1"/>
    <property type="molecule type" value="Genomic_DNA"/>
</dbReference>
<proteinExistence type="predicted"/>
<dbReference type="RefSeq" id="WP_344096606.1">
    <property type="nucleotide sequence ID" value="NZ_BAAAOG010000008.1"/>
</dbReference>